<accession>A0A2T9YFK4</accession>
<comment type="caution">
    <text evidence="2">The sequence shown here is derived from an EMBL/GenBank/DDBJ whole genome shotgun (WGS) entry which is preliminary data.</text>
</comment>
<evidence type="ECO:0000313" key="2">
    <source>
        <dbReference type="EMBL" id="PVU91122.1"/>
    </source>
</evidence>
<feature type="compositionally biased region" description="Polar residues" evidence="1">
    <location>
        <begin position="61"/>
        <end position="71"/>
    </location>
</feature>
<proteinExistence type="predicted"/>
<feature type="region of interest" description="Disordered" evidence="1">
    <location>
        <begin position="61"/>
        <end position="88"/>
    </location>
</feature>
<sequence>MLYLCSSSLANKSPCRSPSTSHITLHASLNSSKNNHPPSYIQLIFDPLISVNLNMYTPTCNSSPFSKNINSRDYPVIEKPKSTDNDYE</sequence>
<evidence type="ECO:0000313" key="3">
    <source>
        <dbReference type="Proteomes" id="UP000245383"/>
    </source>
</evidence>
<dbReference type="Proteomes" id="UP000245383">
    <property type="component" value="Unassembled WGS sequence"/>
</dbReference>
<dbReference type="EMBL" id="MBFR01000219">
    <property type="protein sequence ID" value="PVU91122.1"/>
    <property type="molecule type" value="Genomic_DNA"/>
</dbReference>
<evidence type="ECO:0000256" key="1">
    <source>
        <dbReference type="SAM" id="MobiDB-lite"/>
    </source>
</evidence>
<keyword evidence="3" id="KW-1185">Reference proteome</keyword>
<protein>
    <submittedName>
        <fullName evidence="2">Uncharacterized protein</fullName>
    </submittedName>
</protein>
<dbReference type="AlphaFoldDB" id="A0A2T9YFK4"/>
<name>A0A2T9YFK4_9FUNG</name>
<reference evidence="2 3" key="1">
    <citation type="journal article" date="2018" name="MBio">
        <title>Comparative Genomics Reveals the Core Gene Toolbox for the Fungus-Insect Symbiosis.</title>
        <authorList>
            <person name="Wang Y."/>
            <person name="Stata M."/>
            <person name="Wang W."/>
            <person name="Stajich J.E."/>
            <person name="White M.M."/>
            <person name="Moncalvo J.M."/>
        </authorList>
    </citation>
    <scope>NUCLEOTIDE SEQUENCE [LARGE SCALE GENOMIC DNA]</scope>
    <source>
        <strain evidence="2 3">SWE-8-4</strain>
    </source>
</reference>
<gene>
    <name evidence="2" type="ORF">BB561_004558</name>
</gene>
<feature type="compositionally biased region" description="Basic and acidic residues" evidence="1">
    <location>
        <begin position="75"/>
        <end position="88"/>
    </location>
</feature>
<organism evidence="2 3">
    <name type="scientific">Smittium simulii</name>
    <dbReference type="NCBI Taxonomy" id="133385"/>
    <lineage>
        <taxon>Eukaryota</taxon>
        <taxon>Fungi</taxon>
        <taxon>Fungi incertae sedis</taxon>
        <taxon>Zoopagomycota</taxon>
        <taxon>Kickxellomycotina</taxon>
        <taxon>Harpellomycetes</taxon>
        <taxon>Harpellales</taxon>
        <taxon>Legeriomycetaceae</taxon>
        <taxon>Smittium</taxon>
    </lineage>
</organism>